<accession>A0A0S4LFD2</accession>
<dbReference type="AlphaFoldDB" id="A0A0S4LFD2"/>
<gene>
    <name evidence="3" type="ORF">COMA2_210075</name>
</gene>
<proteinExistence type="predicted"/>
<name>A0A0S4LFD2_9BACT</name>
<feature type="chain" id="PRO_5006623996" evidence="2">
    <location>
        <begin position="30"/>
        <end position="332"/>
    </location>
</feature>
<evidence type="ECO:0000313" key="3">
    <source>
        <dbReference type="EMBL" id="CUS36289.1"/>
    </source>
</evidence>
<sequence>MKISRTKMKFIVFVSVLAMSSGLSSLAFSDQRLDHCNKVLEGDLFNKVLKQNSNIETKKKTAWSMFLHMTEDEAFNTFQSFYQSTKNQGSGGAVEFLKIALGGNHDYSRGITEEQFRQEFRKMRELNKSSSSSDTSSRTAKISNLSMVTRDEASIRAWEKCVSQDKLPGLYAYGSRRESGQAFIKVIWVPGDFGGSMPNVTVDFAVPDGVTIKNLNKDGRAKINIGGGRAFVVESEEPDKAIEIFVNANVPDKFDDTYETIIPSTRTVEMKFPDGTSQPVPQISEPKGEGILSIGQSIEEFRERGGRMRMGPAIGNKSTDSGSKINPRGKIN</sequence>
<dbReference type="RefSeq" id="WP_090897802.1">
    <property type="nucleotide sequence ID" value="NZ_CZPZ01000014.1"/>
</dbReference>
<dbReference type="Proteomes" id="UP000198736">
    <property type="component" value="Unassembled WGS sequence"/>
</dbReference>
<dbReference type="STRING" id="1742973.COMA2_210075"/>
<evidence type="ECO:0000256" key="1">
    <source>
        <dbReference type="SAM" id="MobiDB-lite"/>
    </source>
</evidence>
<protein>
    <submittedName>
        <fullName evidence="3">Uncharacterized protein</fullName>
    </submittedName>
</protein>
<evidence type="ECO:0000256" key="2">
    <source>
        <dbReference type="SAM" id="SignalP"/>
    </source>
</evidence>
<organism evidence="3 4">
    <name type="scientific">Candidatus Nitrospira nitrificans</name>
    <dbReference type="NCBI Taxonomy" id="1742973"/>
    <lineage>
        <taxon>Bacteria</taxon>
        <taxon>Pseudomonadati</taxon>
        <taxon>Nitrospirota</taxon>
        <taxon>Nitrospiria</taxon>
        <taxon>Nitrospirales</taxon>
        <taxon>Nitrospiraceae</taxon>
        <taxon>Nitrospira</taxon>
    </lineage>
</organism>
<evidence type="ECO:0000313" key="4">
    <source>
        <dbReference type="Proteomes" id="UP000198736"/>
    </source>
</evidence>
<feature type="signal peptide" evidence="2">
    <location>
        <begin position="1"/>
        <end position="29"/>
    </location>
</feature>
<dbReference type="OrthoDB" id="9962682at2"/>
<dbReference type="EMBL" id="CZPZ01000014">
    <property type="protein sequence ID" value="CUS36289.1"/>
    <property type="molecule type" value="Genomic_DNA"/>
</dbReference>
<reference evidence="4" key="1">
    <citation type="submission" date="2015-10" db="EMBL/GenBank/DDBJ databases">
        <authorList>
            <person name="Luecker S."/>
            <person name="Luecker S."/>
        </authorList>
    </citation>
    <scope>NUCLEOTIDE SEQUENCE [LARGE SCALE GENOMIC DNA]</scope>
</reference>
<feature type="region of interest" description="Disordered" evidence="1">
    <location>
        <begin position="306"/>
        <end position="332"/>
    </location>
</feature>
<keyword evidence="2" id="KW-0732">Signal</keyword>
<keyword evidence="4" id="KW-1185">Reference proteome</keyword>